<keyword evidence="2" id="KW-1185">Reference proteome</keyword>
<accession>A0ABR3Y4X9</accession>
<name>A0ABR3Y4X9_9PEZI</name>
<organism evidence="1 2">
    <name type="scientific">Diaporthe australafricana</name>
    <dbReference type="NCBI Taxonomy" id="127596"/>
    <lineage>
        <taxon>Eukaryota</taxon>
        <taxon>Fungi</taxon>
        <taxon>Dikarya</taxon>
        <taxon>Ascomycota</taxon>
        <taxon>Pezizomycotina</taxon>
        <taxon>Sordariomycetes</taxon>
        <taxon>Sordariomycetidae</taxon>
        <taxon>Diaporthales</taxon>
        <taxon>Diaporthaceae</taxon>
        <taxon>Diaporthe</taxon>
    </lineage>
</organism>
<gene>
    <name evidence="1" type="ORF">Daus18300_000387</name>
</gene>
<proteinExistence type="predicted"/>
<evidence type="ECO:0000313" key="1">
    <source>
        <dbReference type="EMBL" id="KAL1883329.1"/>
    </source>
</evidence>
<dbReference type="Pfam" id="PF13095">
    <property type="entry name" value="FTA2"/>
    <property type="match status" value="1"/>
</dbReference>
<dbReference type="InterPro" id="IPR025213">
    <property type="entry name" value="Sim4_Fta2"/>
</dbReference>
<dbReference type="EMBL" id="JAWRVE010000002">
    <property type="protein sequence ID" value="KAL1883329.1"/>
    <property type="molecule type" value="Genomic_DNA"/>
</dbReference>
<sequence length="295" mass="34070">MAEQTSLPPPLPRIHGPKLPSFSTTENVQIQFIESLGQAEDQDACVWEVEIEGKRYALKMNLESYVDYYDPFNCECRVYGRLKAEGREDLAIQAYGYILLTPEQEKFVAESETDVPEQDDGILNGHGFWERWEEHRGQPVRAIVKELVARCPGEIGPLEFQVSHIPQMWEDLDALHSLGILVRDIHYANYLRGKLVDFSRAWTMYHPSLDLVRPIHLITLRKTDVLDLEQLIYDYWGQNSSRFPEDYKLPPGLVNCTGESDECGADPRAYNWMAREKEVFVPEELFRPQDTFSDG</sequence>
<comment type="caution">
    <text evidence="1">The sequence shown here is derived from an EMBL/GenBank/DDBJ whole genome shotgun (WGS) entry which is preliminary data.</text>
</comment>
<protein>
    <submittedName>
        <fullName evidence="1">Uncharacterized protein</fullName>
    </submittedName>
</protein>
<reference evidence="1 2" key="1">
    <citation type="journal article" date="2024" name="IMA Fungus">
        <title>IMA Genome - F19 : A genome assembly and annotation guide to empower mycologists, including annotated draft genome sequences of Ceratocystis pirilliformis, Diaporthe australafricana, Fusarium ophioides, Paecilomyces lecythidis, and Sporothrix stenoceras.</title>
        <authorList>
            <person name="Aylward J."/>
            <person name="Wilson A.M."/>
            <person name="Visagie C.M."/>
            <person name="Spraker J."/>
            <person name="Barnes I."/>
            <person name="Buitendag C."/>
            <person name="Ceriani C."/>
            <person name="Del Mar Angel L."/>
            <person name="du Plessis D."/>
            <person name="Fuchs T."/>
            <person name="Gasser K."/>
            <person name="Kramer D."/>
            <person name="Li W."/>
            <person name="Munsamy K."/>
            <person name="Piso A."/>
            <person name="Price J.L."/>
            <person name="Sonnekus B."/>
            <person name="Thomas C."/>
            <person name="van der Nest A."/>
            <person name="van Dijk A."/>
            <person name="van Heerden A."/>
            <person name="van Vuuren N."/>
            <person name="Yilmaz N."/>
            <person name="Duong T.A."/>
            <person name="van der Merwe N.A."/>
            <person name="Wingfield M.J."/>
            <person name="Wingfield B.D."/>
        </authorList>
    </citation>
    <scope>NUCLEOTIDE SEQUENCE [LARGE SCALE GENOMIC DNA]</scope>
    <source>
        <strain evidence="1 2">CMW 18300</strain>
    </source>
</reference>
<dbReference type="Proteomes" id="UP001583177">
    <property type="component" value="Unassembled WGS sequence"/>
</dbReference>
<dbReference type="SUPFAM" id="SSF56112">
    <property type="entry name" value="Protein kinase-like (PK-like)"/>
    <property type="match status" value="1"/>
</dbReference>
<dbReference type="InterPro" id="IPR011009">
    <property type="entry name" value="Kinase-like_dom_sf"/>
</dbReference>
<evidence type="ECO:0000313" key="2">
    <source>
        <dbReference type="Proteomes" id="UP001583177"/>
    </source>
</evidence>